<dbReference type="InterPro" id="IPR050109">
    <property type="entry name" value="HTH-type_TetR-like_transc_reg"/>
</dbReference>
<evidence type="ECO:0000313" key="8">
    <source>
        <dbReference type="Proteomes" id="UP000093962"/>
    </source>
</evidence>
<name>A0A1A0MPY0_MYCMU</name>
<dbReference type="Gene3D" id="1.10.357.10">
    <property type="entry name" value="Tetracycline Repressor, domain 2"/>
    <property type="match status" value="1"/>
</dbReference>
<feature type="domain" description="HTH tetR-type" evidence="5">
    <location>
        <begin position="21"/>
        <end position="81"/>
    </location>
</feature>
<dbReference type="AlphaFoldDB" id="A0A1A0MPY0"/>
<accession>A0A1A0MPY0</accession>
<dbReference type="Proteomes" id="UP000093962">
    <property type="component" value="Unassembled WGS sequence"/>
</dbReference>
<feature type="DNA-binding region" description="H-T-H motif" evidence="4">
    <location>
        <begin position="44"/>
        <end position="63"/>
    </location>
</feature>
<sequence>MDTPSSRVAGRLAGARGQKFAARRQELATQATSGLAELGFARASMRELAQHCEISLGVLHYYFDDKDDLVMCCVRQYKNHFIDRYNSIVIDGSSGPELKTRISSALSNSLRESAAMHRLWYDLRTQALFDDRFAASINEIDDSLAALTWKAVIAYAELCESVVIITPAIVYATADGLFHRALRDLITGDAEAPQRLAHEIDSALDDFVGAPA</sequence>
<evidence type="ECO:0000313" key="9">
    <source>
        <dbReference type="Proteomes" id="UP000294929"/>
    </source>
</evidence>
<gene>
    <name evidence="6" type="ORF">A5642_19355</name>
    <name evidence="7" type="ORF">EUA03_23240</name>
</gene>
<keyword evidence="1" id="KW-0805">Transcription regulation</keyword>
<dbReference type="OrthoDB" id="8220622at2"/>
<keyword evidence="3" id="KW-0804">Transcription</keyword>
<dbReference type="SUPFAM" id="SSF46689">
    <property type="entry name" value="Homeodomain-like"/>
    <property type="match status" value="1"/>
</dbReference>
<reference evidence="7 9" key="2">
    <citation type="submission" date="2019-01" db="EMBL/GenBank/DDBJ databases">
        <title>High-quality-draft genome sequences of five non-tuberculosis mycobacteriaceae isolated from a nosocomial environment.</title>
        <authorList>
            <person name="Tiago I."/>
            <person name="Alarico S."/>
            <person name="Pereira S.G."/>
            <person name="Coelho C."/>
            <person name="Maranha A."/>
            <person name="Empadinhas N."/>
        </authorList>
    </citation>
    <scope>NUCLEOTIDE SEQUENCE [LARGE SCALE GENOMIC DNA]</scope>
    <source>
        <strain evidence="7 9">24AIII</strain>
    </source>
</reference>
<dbReference type="PROSITE" id="PS50977">
    <property type="entry name" value="HTH_TETR_2"/>
    <property type="match status" value="1"/>
</dbReference>
<dbReference type="EMBL" id="SDLO01000026">
    <property type="protein sequence ID" value="TDK85251.1"/>
    <property type="molecule type" value="Genomic_DNA"/>
</dbReference>
<dbReference type="InterPro" id="IPR023772">
    <property type="entry name" value="DNA-bd_HTH_TetR-type_CS"/>
</dbReference>
<evidence type="ECO:0000256" key="2">
    <source>
        <dbReference type="ARBA" id="ARBA00023125"/>
    </source>
</evidence>
<dbReference type="Pfam" id="PF00440">
    <property type="entry name" value="TetR_N"/>
    <property type="match status" value="1"/>
</dbReference>
<dbReference type="PANTHER" id="PTHR30055">
    <property type="entry name" value="HTH-TYPE TRANSCRIPTIONAL REGULATOR RUTR"/>
    <property type="match status" value="1"/>
</dbReference>
<dbReference type="PANTHER" id="PTHR30055:SF234">
    <property type="entry name" value="HTH-TYPE TRANSCRIPTIONAL REGULATOR BETI"/>
    <property type="match status" value="1"/>
</dbReference>
<evidence type="ECO:0000313" key="6">
    <source>
        <dbReference type="EMBL" id="OBA87549.1"/>
    </source>
</evidence>
<proteinExistence type="predicted"/>
<dbReference type="Proteomes" id="UP000294929">
    <property type="component" value="Unassembled WGS sequence"/>
</dbReference>
<reference evidence="6 8" key="1">
    <citation type="submission" date="2016-06" db="EMBL/GenBank/DDBJ databases">
        <authorList>
            <person name="Kjaerup R.B."/>
            <person name="Dalgaard T.S."/>
            <person name="Juul-Madsen H.R."/>
        </authorList>
    </citation>
    <scope>NUCLEOTIDE SEQUENCE [LARGE SCALE GENOMIC DNA]</scope>
    <source>
        <strain evidence="6 8">1199456.5</strain>
    </source>
</reference>
<dbReference type="GO" id="GO:0000976">
    <property type="term" value="F:transcription cis-regulatory region binding"/>
    <property type="evidence" value="ECO:0007669"/>
    <property type="project" value="TreeGrafter"/>
</dbReference>
<dbReference type="InterPro" id="IPR009057">
    <property type="entry name" value="Homeodomain-like_sf"/>
</dbReference>
<organism evidence="6 8">
    <name type="scientific">Mycolicibacterium mucogenicum</name>
    <name type="common">Mycobacterium mucogenicum</name>
    <dbReference type="NCBI Taxonomy" id="56689"/>
    <lineage>
        <taxon>Bacteria</taxon>
        <taxon>Bacillati</taxon>
        <taxon>Actinomycetota</taxon>
        <taxon>Actinomycetes</taxon>
        <taxon>Mycobacteriales</taxon>
        <taxon>Mycobacteriaceae</taxon>
        <taxon>Mycolicibacterium</taxon>
    </lineage>
</organism>
<evidence type="ECO:0000256" key="4">
    <source>
        <dbReference type="PROSITE-ProRule" id="PRU00335"/>
    </source>
</evidence>
<comment type="caution">
    <text evidence="6">The sequence shown here is derived from an EMBL/GenBank/DDBJ whole genome shotgun (WGS) entry which is preliminary data.</text>
</comment>
<evidence type="ECO:0000256" key="1">
    <source>
        <dbReference type="ARBA" id="ARBA00023015"/>
    </source>
</evidence>
<dbReference type="InterPro" id="IPR001647">
    <property type="entry name" value="HTH_TetR"/>
</dbReference>
<evidence type="ECO:0000256" key="3">
    <source>
        <dbReference type="ARBA" id="ARBA00023163"/>
    </source>
</evidence>
<protein>
    <submittedName>
        <fullName evidence="7">TetR/AcrR family transcriptional regulator</fullName>
    </submittedName>
</protein>
<dbReference type="EMBL" id="LZSF01000122">
    <property type="protein sequence ID" value="OBA87549.1"/>
    <property type="molecule type" value="Genomic_DNA"/>
</dbReference>
<keyword evidence="2 4" id="KW-0238">DNA-binding</keyword>
<dbReference type="PROSITE" id="PS01081">
    <property type="entry name" value="HTH_TETR_1"/>
    <property type="match status" value="1"/>
</dbReference>
<dbReference type="RefSeq" id="WP_064858891.1">
    <property type="nucleotide sequence ID" value="NZ_JAPMJT010000006.1"/>
</dbReference>
<evidence type="ECO:0000313" key="7">
    <source>
        <dbReference type="EMBL" id="TDK85251.1"/>
    </source>
</evidence>
<dbReference type="GO" id="GO:0003700">
    <property type="term" value="F:DNA-binding transcription factor activity"/>
    <property type="evidence" value="ECO:0007669"/>
    <property type="project" value="TreeGrafter"/>
</dbReference>
<evidence type="ECO:0000259" key="5">
    <source>
        <dbReference type="PROSITE" id="PS50977"/>
    </source>
</evidence>